<dbReference type="InterPro" id="IPR001867">
    <property type="entry name" value="OmpR/PhoB-type_DNA-bd"/>
</dbReference>
<keyword evidence="4" id="KW-0804">Transcription</keyword>
<dbReference type="SMART" id="SM00382">
    <property type="entry name" value="AAA"/>
    <property type="match status" value="1"/>
</dbReference>
<dbReference type="Gene3D" id="1.25.40.10">
    <property type="entry name" value="Tetratricopeptide repeat domain"/>
    <property type="match status" value="3"/>
</dbReference>
<dbReference type="PANTHER" id="PTHR35807">
    <property type="entry name" value="TRANSCRIPTIONAL REGULATOR REDD-RELATED"/>
    <property type="match status" value="1"/>
</dbReference>
<gene>
    <name evidence="9" type="ORF">H6H00_22295</name>
</gene>
<keyword evidence="3" id="KW-0238">DNA-binding</keyword>
<dbReference type="SUPFAM" id="SSF48452">
    <property type="entry name" value="TPR-like"/>
    <property type="match status" value="3"/>
</dbReference>
<dbReference type="SMART" id="SM01043">
    <property type="entry name" value="BTAD"/>
    <property type="match status" value="1"/>
</dbReference>
<dbReference type="Pfam" id="PF13191">
    <property type="entry name" value="AAA_16"/>
    <property type="match status" value="1"/>
</dbReference>
<dbReference type="InterPro" id="IPR051677">
    <property type="entry name" value="AfsR-DnrI-RedD_regulator"/>
</dbReference>
<dbReference type="InterPro" id="IPR041664">
    <property type="entry name" value="AAA_16"/>
</dbReference>
<dbReference type="KEGG" id="ppel:H6H00_22295"/>
<evidence type="ECO:0000256" key="2">
    <source>
        <dbReference type="ARBA" id="ARBA00023015"/>
    </source>
</evidence>
<dbReference type="Proteomes" id="UP000515728">
    <property type="component" value="Chromosome"/>
</dbReference>
<feature type="domain" description="OmpR/PhoB-type" evidence="7">
    <location>
        <begin position="21"/>
        <end position="90"/>
    </location>
</feature>
<keyword evidence="2" id="KW-0805">Transcription regulation</keyword>
<proteinExistence type="inferred from homology"/>
<dbReference type="InterPro" id="IPR019734">
    <property type="entry name" value="TPR_rpt"/>
</dbReference>
<evidence type="ECO:0000313" key="10">
    <source>
        <dbReference type="Proteomes" id="UP000515728"/>
    </source>
</evidence>
<dbReference type="SUPFAM" id="SSF52540">
    <property type="entry name" value="P-loop containing nucleoside triphosphate hydrolases"/>
    <property type="match status" value="1"/>
</dbReference>
<dbReference type="EMBL" id="CP060131">
    <property type="protein sequence ID" value="QNG50905.1"/>
    <property type="molecule type" value="Genomic_DNA"/>
</dbReference>
<dbReference type="Pfam" id="PF13424">
    <property type="entry name" value="TPR_12"/>
    <property type="match status" value="1"/>
</dbReference>
<dbReference type="InterPro" id="IPR005158">
    <property type="entry name" value="BTAD"/>
</dbReference>
<name>A0A7G7MDP4_9PSEU</name>
<dbReference type="InterPro" id="IPR011990">
    <property type="entry name" value="TPR-like_helical_dom_sf"/>
</dbReference>
<evidence type="ECO:0000256" key="5">
    <source>
        <dbReference type="PROSITE-ProRule" id="PRU00339"/>
    </source>
</evidence>
<dbReference type="GO" id="GO:0000160">
    <property type="term" value="P:phosphorelay signal transduction system"/>
    <property type="evidence" value="ECO:0007669"/>
    <property type="project" value="InterPro"/>
</dbReference>
<dbReference type="GO" id="GO:0003677">
    <property type="term" value="F:DNA binding"/>
    <property type="evidence" value="ECO:0007669"/>
    <property type="project" value="UniProtKB-KW"/>
</dbReference>
<dbReference type="InterPro" id="IPR003593">
    <property type="entry name" value="AAA+_ATPase"/>
</dbReference>
<dbReference type="Pfam" id="PF03704">
    <property type="entry name" value="BTAD"/>
    <property type="match status" value="1"/>
</dbReference>
<sequence>MSTGRLRLSLLGTFRVQGDTEESPPAGQAQRLLKVLAAHDGGFVPVDVLIDVLWSRPPDHAERNIAVLVSRLRRAVGRERLEGGPSGYRLVLDEHTTVDLFEARDLVLTAEQELAGQRFGPAAGAAERAAALLAQGRPLTEERDAPWTAEVRLLAEHQLRRARRTWWTAALELGAHAGVVEAAGAALRDDPLDEEAARAAMTAHRRAGESARALLVYRALRTALADQLGADPSPATQALFLSVLRAEKARPAAPAPVPEPAPLVGREAELSRLVARWEEATGGRPGSVLVVGEAGIGKSALVEALAARAGRSGALVLTGWCREAERSLYLQPLLDAVRDGVSRLDPQRVRTTAGEWLGTLIELVPEIATRTGPEPYERVGAELEHRRSLEALARFLGGLAEEQPVLLVIEDLQHAGASTVEALHFLATHTRGRFLVVVTERTGEDAPVAAALRDVAEVHEVGPLAEPAVAALVRDSGLAYDVAKLYAWTGGSPLFVTELLRHPSSGTGELAIPGSLHEAVAERLEHAGEDVTALLAFGAVLGDAFALDDVAAVSGLDVEDCAARAARALRAGLLATRGERFRFPNDIVRTVAYDSVPEPIRVSRHRRAARLADARPETAARHLAAAHDWGEAARAWQLAAHAAHLTFANDEAERLLTDAIGAAERSGDRALLAVVRLRRGETRTELGRHDEARDDHEHALVLARELDDEELEARVLEQLGWTAFYARDVLGAVDLAERASQLAESAAAAKGALPSATLLLGRVRHWDGDYAAAGAAYEQVLRAEPEEPGNATTAMALAYQGALLQHQDRFTEARAVLERAAVLCRRTGQFRPLLQTLFFIGLARGDVGDFAGALRSLDRARSLIDGYGVSFYRAGIETTTSWLWQELGDVGRAREHAELAVDLAHRGGGALELEQELHALLALADCDLRIGRTDDAGARVEAAAPMLERSLPFRPRAAMRLLEMRTRFDRSWAEALFEEARTHDSPKYQALALAHLGRHEAAARVAGRIGSDLLVGRLGTPVDRLAARARIARALPAELRDGYTRMP</sequence>
<keyword evidence="10" id="KW-1185">Reference proteome</keyword>
<evidence type="ECO:0000256" key="1">
    <source>
        <dbReference type="ARBA" id="ARBA00005820"/>
    </source>
</evidence>
<dbReference type="AlphaFoldDB" id="A0A7G7MDP4"/>
<evidence type="ECO:0000259" key="7">
    <source>
        <dbReference type="SMART" id="SM00862"/>
    </source>
</evidence>
<comment type="similarity">
    <text evidence="1">Belongs to the AfsR/DnrI/RedD regulatory family.</text>
</comment>
<dbReference type="Gene3D" id="3.40.50.300">
    <property type="entry name" value="P-loop containing nucleotide triphosphate hydrolases"/>
    <property type="match status" value="1"/>
</dbReference>
<evidence type="ECO:0000313" key="9">
    <source>
        <dbReference type="EMBL" id="QNG50905.1"/>
    </source>
</evidence>
<evidence type="ECO:0000259" key="8">
    <source>
        <dbReference type="SMART" id="SM01043"/>
    </source>
</evidence>
<evidence type="ECO:0000259" key="6">
    <source>
        <dbReference type="SMART" id="SM00382"/>
    </source>
</evidence>
<reference evidence="9 10" key="1">
    <citation type="submission" date="2020-08" db="EMBL/GenBank/DDBJ databases">
        <authorList>
            <person name="Mo P."/>
        </authorList>
    </citation>
    <scope>NUCLEOTIDE SEQUENCE [LARGE SCALE GENOMIC DNA]</scope>
    <source>
        <strain evidence="9 10">CGMCC 4.1532</strain>
    </source>
</reference>
<feature type="domain" description="Bacterial transcriptional activator" evidence="8">
    <location>
        <begin position="98"/>
        <end position="244"/>
    </location>
</feature>
<dbReference type="GO" id="GO:0006355">
    <property type="term" value="P:regulation of DNA-templated transcription"/>
    <property type="evidence" value="ECO:0007669"/>
    <property type="project" value="InterPro"/>
</dbReference>
<evidence type="ECO:0000256" key="3">
    <source>
        <dbReference type="ARBA" id="ARBA00023125"/>
    </source>
</evidence>
<dbReference type="RefSeq" id="WP_185717666.1">
    <property type="nucleotide sequence ID" value="NZ_BAAAWI010000001.1"/>
</dbReference>
<keyword evidence="5" id="KW-0802">TPR repeat</keyword>
<dbReference type="PROSITE" id="PS50005">
    <property type="entry name" value="TPR"/>
    <property type="match status" value="1"/>
</dbReference>
<organism evidence="9 10">
    <name type="scientific">Pseudonocardia petroleophila</name>
    <dbReference type="NCBI Taxonomy" id="37331"/>
    <lineage>
        <taxon>Bacteria</taxon>
        <taxon>Bacillati</taxon>
        <taxon>Actinomycetota</taxon>
        <taxon>Actinomycetes</taxon>
        <taxon>Pseudonocardiales</taxon>
        <taxon>Pseudonocardiaceae</taxon>
        <taxon>Pseudonocardia</taxon>
    </lineage>
</organism>
<evidence type="ECO:0000256" key="4">
    <source>
        <dbReference type="ARBA" id="ARBA00023163"/>
    </source>
</evidence>
<accession>A0A7G7MDP4</accession>
<protein>
    <submittedName>
        <fullName evidence="9">AAA family ATPase</fullName>
    </submittedName>
</protein>
<feature type="domain" description="AAA+ ATPase" evidence="6">
    <location>
        <begin position="284"/>
        <end position="466"/>
    </location>
</feature>
<dbReference type="InterPro" id="IPR016032">
    <property type="entry name" value="Sig_transdc_resp-reg_C-effctor"/>
</dbReference>
<dbReference type="Gene3D" id="1.10.10.10">
    <property type="entry name" value="Winged helix-like DNA-binding domain superfamily/Winged helix DNA-binding domain"/>
    <property type="match status" value="1"/>
</dbReference>
<feature type="repeat" description="TPR" evidence="5">
    <location>
        <begin position="754"/>
        <end position="787"/>
    </location>
</feature>
<dbReference type="PANTHER" id="PTHR35807:SF1">
    <property type="entry name" value="TRANSCRIPTIONAL REGULATOR REDD"/>
    <property type="match status" value="1"/>
</dbReference>
<dbReference type="InterPro" id="IPR036388">
    <property type="entry name" value="WH-like_DNA-bd_sf"/>
</dbReference>
<dbReference type="InterPro" id="IPR027417">
    <property type="entry name" value="P-loop_NTPase"/>
</dbReference>
<dbReference type="SMART" id="SM00028">
    <property type="entry name" value="TPR"/>
    <property type="match status" value="5"/>
</dbReference>
<dbReference type="SUPFAM" id="SSF46894">
    <property type="entry name" value="C-terminal effector domain of the bipartite response regulators"/>
    <property type="match status" value="1"/>
</dbReference>
<dbReference type="SMART" id="SM00862">
    <property type="entry name" value="Trans_reg_C"/>
    <property type="match status" value="1"/>
</dbReference>